<dbReference type="EMBL" id="PPTF01000015">
    <property type="protein sequence ID" value="POA99894.1"/>
    <property type="molecule type" value="Genomic_DNA"/>
</dbReference>
<reference evidence="2 3" key="1">
    <citation type="submission" date="2018-01" db="EMBL/GenBank/DDBJ databases">
        <title>Genomic Sequence of Chromobacterium MWU13-2610 from wild cranberry bogs within the Cape Cod National Seashore.</title>
        <authorList>
            <person name="O'Hara-Hanley K."/>
            <person name="Soby S."/>
            <person name="Harrison A."/>
        </authorList>
    </citation>
    <scope>NUCLEOTIDE SEQUENCE [LARGE SCALE GENOMIC DNA]</scope>
    <source>
        <strain evidence="2 3">MWU13-2610</strain>
    </source>
</reference>
<name>A0A2K4MS27_9NEIS</name>
<dbReference type="GO" id="GO:0016747">
    <property type="term" value="F:acyltransferase activity, transferring groups other than amino-acyl groups"/>
    <property type="evidence" value="ECO:0007669"/>
    <property type="project" value="InterPro"/>
</dbReference>
<keyword evidence="3" id="KW-1185">Reference proteome</keyword>
<gene>
    <name evidence="2" type="ORF">C2134_03900</name>
</gene>
<dbReference type="PANTHER" id="PTHR43792">
    <property type="entry name" value="GNAT FAMILY, PUTATIVE (AFU_ORTHOLOGUE AFUA_3G00765)-RELATED-RELATED"/>
    <property type="match status" value="1"/>
</dbReference>
<dbReference type="Proteomes" id="UP000236416">
    <property type="component" value="Unassembled WGS sequence"/>
</dbReference>
<feature type="domain" description="N-acetyltransferase" evidence="1">
    <location>
        <begin position="33"/>
        <end position="178"/>
    </location>
</feature>
<dbReference type="PROSITE" id="PS51186">
    <property type="entry name" value="GNAT"/>
    <property type="match status" value="1"/>
</dbReference>
<dbReference type="InterPro" id="IPR016181">
    <property type="entry name" value="Acyl_CoA_acyltransferase"/>
</dbReference>
<evidence type="ECO:0000313" key="2">
    <source>
        <dbReference type="EMBL" id="POA99894.1"/>
    </source>
</evidence>
<protein>
    <recommendedName>
        <fullName evidence="1">N-acetyltransferase domain-containing protein</fullName>
    </recommendedName>
</protein>
<comment type="caution">
    <text evidence="2">The sequence shown here is derived from an EMBL/GenBank/DDBJ whole genome shotgun (WGS) entry which is preliminary data.</text>
</comment>
<evidence type="ECO:0000259" key="1">
    <source>
        <dbReference type="PROSITE" id="PS51186"/>
    </source>
</evidence>
<dbReference type="InterPro" id="IPR051531">
    <property type="entry name" value="N-acetyltransferase"/>
</dbReference>
<dbReference type="InterPro" id="IPR000182">
    <property type="entry name" value="GNAT_dom"/>
</dbReference>
<accession>A0A2K4MS27</accession>
<dbReference type="SUPFAM" id="SSF55729">
    <property type="entry name" value="Acyl-CoA N-acyltransferases (Nat)"/>
    <property type="match status" value="1"/>
</dbReference>
<dbReference type="Pfam" id="PF13302">
    <property type="entry name" value="Acetyltransf_3"/>
    <property type="match status" value="1"/>
</dbReference>
<sequence>MPSLTLSGDTHRLRIEPLAEAHADELFQSFQHPELYRFIPERPHRSLESMRAEYREFAGGAPADSGEIWLNWAMRLKADGTVIGTLQATRFADGSQWLGYKLAPSHWGQGLASEAVSWLIRKLENWLPYGPLLAAVDSRHPASQQVLRKNGFVKLRDEAAELHGEASTDWIYIYRSIHSTL</sequence>
<organism evidence="2 3">
    <name type="scientific">Chromobacterium sinusclupearum</name>
    <dbReference type="NCBI Taxonomy" id="2077146"/>
    <lineage>
        <taxon>Bacteria</taxon>
        <taxon>Pseudomonadati</taxon>
        <taxon>Pseudomonadota</taxon>
        <taxon>Betaproteobacteria</taxon>
        <taxon>Neisseriales</taxon>
        <taxon>Chromobacteriaceae</taxon>
        <taxon>Chromobacterium</taxon>
    </lineage>
</organism>
<evidence type="ECO:0000313" key="3">
    <source>
        <dbReference type="Proteomes" id="UP000236416"/>
    </source>
</evidence>
<dbReference type="RefSeq" id="WP_103317687.1">
    <property type="nucleotide sequence ID" value="NZ_PPTF01000015.1"/>
</dbReference>
<dbReference type="PANTHER" id="PTHR43792:SF16">
    <property type="entry name" value="N-ACETYLTRANSFERASE DOMAIN-CONTAINING PROTEIN"/>
    <property type="match status" value="1"/>
</dbReference>
<proteinExistence type="predicted"/>
<dbReference type="AlphaFoldDB" id="A0A2K4MS27"/>
<dbReference type="Gene3D" id="3.40.630.30">
    <property type="match status" value="1"/>
</dbReference>